<proteinExistence type="predicted"/>
<feature type="transmembrane region" description="Helical" evidence="1">
    <location>
        <begin position="7"/>
        <end position="27"/>
    </location>
</feature>
<sequence>MNRRDHLTGLAVTTAGVILISPDSLLIRISLTDVWTLSFWRGLGLTTVLLAVQLVRHRAATLTVFRSLGV</sequence>
<evidence type="ECO:0000256" key="1">
    <source>
        <dbReference type="SAM" id="Phobius"/>
    </source>
</evidence>
<reference evidence="2" key="1">
    <citation type="submission" date="2018-05" db="EMBL/GenBank/DDBJ databases">
        <authorList>
            <person name="Lanie J.A."/>
            <person name="Ng W.-L."/>
            <person name="Kazmierczak K.M."/>
            <person name="Andrzejewski T.M."/>
            <person name="Davidsen T.M."/>
            <person name="Wayne K.J."/>
            <person name="Tettelin H."/>
            <person name="Glass J.I."/>
            <person name="Rusch D."/>
            <person name="Podicherti R."/>
            <person name="Tsui H.-C.T."/>
            <person name="Winkler M.E."/>
        </authorList>
    </citation>
    <scope>NUCLEOTIDE SEQUENCE</scope>
</reference>
<gene>
    <name evidence="2" type="ORF">METZ01_LOCUS204403</name>
</gene>
<feature type="transmembrane region" description="Helical" evidence="1">
    <location>
        <begin position="39"/>
        <end position="56"/>
    </location>
</feature>
<dbReference type="EMBL" id="UINC01045147">
    <property type="protein sequence ID" value="SVB51549.1"/>
    <property type="molecule type" value="Genomic_DNA"/>
</dbReference>
<organism evidence="2">
    <name type="scientific">marine metagenome</name>
    <dbReference type="NCBI Taxonomy" id="408172"/>
    <lineage>
        <taxon>unclassified sequences</taxon>
        <taxon>metagenomes</taxon>
        <taxon>ecological metagenomes</taxon>
    </lineage>
</organism>
<evidence type="ECO:0000313" key="2">
    <source>
        <dbReference type="EMBL" id="SVB51549.1"/>
    </source>
</evidence>
<dbReference type="AlphaFoldDB" id="A0A382EMC4"/>
<protein>
    <recommendedName>
        <fullName evidence="3">EamA domain-containing protein</fullName>
    </recommendedName>
</protein>
<name>A0A382EMC4_9ZZZZ</name>
<keyword evidence="1" id="KW-1133">Transmembrane helix</keyword>
<keyword evidence="1" id="KW-0472">Membrane</keyword>
<accession>A0A382EMC4</accession>
<evidence type="ECO:0008006" key="3">
    <source>
        <dbReference type="Google" id="ProtNLM"/>
    </source>
</evidence>
<keyword evidence="1" id="KW-0812">Transmembrane</keyword>
<feature type="non-terminal residue" evidence="2">
    <location>
        <position position="70"/>
    </location>
</feature>